<dbReference type="SUPFAM" id="SSF117839">
    <property type="entry name" value="WWE domain"/>
    <property type="match status" value="2"/>
</dbReference>
<evidence type="ECO:0000313" key="12">
    <source>
        <dbReference type="Proteomes" id="UP001314229"/>
    </source>
</evidence>
<dbReference type="GO" id="GO:0003950">
    <property type="term" value="F:NAD+ poly-ADP-ribosyltransferase activity"/>
    <property type="evidence" value="ECO:0007669"/>
    <property type="project" value="TreeGrafter"/>
</dbReference>
<evidence type="ECO:0000256" key="4">
    <source>
        <dbReference type="ARBA" id="ARBA00022833"/>
    </source>
</evidence>
<dbReference type="Pfam" id="PF02825">
    <property type="entry name" value="WWE"/>
    <property type="match status" value="2"/>
</dbReference>
<keyword evidence="12" id="KW-1185">Reference proteome</keyword>
<dbReference type="GO" id="GO:1990404">
    <property type="term" value="F:NAD+-protein mono-ADP-ribosyltransferase activity"/>
    <property type="evidence" value="ECO:0007669"/>
    <property type="project" value="TreeGrafter"/>
</dbReference>
<sequence length="359" mass="40868">MASASASDEFYESDELGSDESSEEESDDQDDQDELDNWDDLENQRVPCRYYNRGNCRSGDRCPYLHVCKYALKGNCRNGSNCKLNHSGGGRAASGGSNRALDESTSIDVKLTDGRCYQWQLNNGGGWADIENNHIIEAQYSLPHTKSIKIYNTPYGAVSIDFNRMKVYGKRLRVRRLDDGNNVWIWYCTLSRKWIKYGEKDAKGNPSPVKSTDIEQKFQSNPSSSYTFSKGAETFEIRFKEMRQVGQKGKRKVTRRPQFQQQQAGAVVSQAAQGLQSLQVGSTPQWQFEGDSGHWHTFRHRKGTPTECSVTSDDIDRKYQQNPQGTMVFKVKGQSYQLDFGAMIQTNLKTKHSRKIRRV</sequence>
<evidence type="ECO:0000256" key="8">
    <source>
        <dbReference type="SAM" id="MobiDB-lite"/>
    </source>
</evidence>
<protein>
    <submittedName>
        <fullName evidence="11">Uncharacterized protein si:ch211-244b2.4</fullName>
    </submittedName>
</protein>
<feature type="domain" description="WWE" evidence="10">
    <location>
        <begin position="272"/>
        <end position="358"/>
    </location>
</feature>
<comment type="caution">
    <text evidence="11">The sequence shown here is derived from an EMBL/GenBank/DDBJ whole genome shotgun (WGS) entry which is preliminary data.</text>
</comment>
<evidence type="ECO:0000256" key="2">
    <source>
        <dbReference type="ARBA" id="ARBA00022723"/>
    </source>
</evidence>
<feature type="domain" description="C3H1-type" evidence="9">
    <location>
        <begin position="42"/>
        <end position="69"/>
    </location>
</feature>
<feature type="compositionally biased region" description="Acidic residues" evidence="8">
    <location>
        <begin position="9"/>
        <end position="39"/>
    </location>
</feature>
<dbReference type="InterPro" id="IPR051712">
    <property type="entry name" value="ARTD-AVP"/>
</dbReference>
<keyword evidence="4 7" id="KW-0862">Zinc</keyword>
<accession>A0AAV1NP19</accession>
<keyword evidence="3 7" id="KW-0863">Zinc-finger</keyword>
<evidence type="ECO:0000259" key="10">
    <source>
        <dbReference type="PROSITE" id="PS50918"/>
    </source>
</evidence>
<dbReference type="Proteomes" id="UP001314229">
    <property type="component" value="Unassembled WGS sequence"/>
</dbReference>
<feature type="domain" description="WWE" evidence="10">
    <location>
        <begin position="169"/>
        <end position="256"/>
    </location>
</feature>
<dbReference type="PANTHER" id="PTHR45740:SF14">
    <property type="entry name" value="NOVEL PROTEIN"/>
    <property type="match status" value="1"/>
</dbReference>
<dbReference type="Pfam" id="PF18044">
    <property type="entry name" value="zf-CCCH_4"/>
    <property type="match status" value="1"/>
</dbReference>
<keyword evidence="5" id="KW-0539">Nucleus</keyword>
<dbReference type="InterPro" id="IPR037197">
    <property type="entry name" value="WWE_dom_sf"/>
</dbReference>
<reference evidence="11 12" key="1">
    <citation type="submission" date="2024-01" db="EMBL/GenBank/DDBJ databases">
        <authorList>
            <person name="Alioto T."/>
            <person name="Alioto T."/>
            <person name="Gomez Garrido J."/>
        </authorList>
    </citation>
    <scope>NUCLEOTIDE SEQUENCE [LARGE SCALE GENOMIC DNA]</scope>
</reference>
<dbReference type="PROSITE" id="PS50103">
    <property type="entry name" value="ZF_C3H1"/>
    <property type="match status" value="1"/>
</dbReference>
<dbReference type="InterPro" id="IPR036855">
    <property type="entry name" value="Znf_CCCH_sf"/>
</dbReference>
<evidence type="ECO:0000256" key="7">
    <source>
        <dbReference type="PROSITE-ProRule" id="PRU00723"/>
    </source>
</evidence>
<evidence type="ECO:0000256" key="6">
    <source>
        <dbReference type="ARBA" id="ARBA00024347"/>
    </source>
</evidence>
<dbReference type="InterPro" id="IPR041367">
    <property type="entry name" value="Znf-CCCH_4"/>
</dbReference>
<dbReference type="GO" id="GO:0005634">
    <property type="term" value="C:nucleus"/>
    <property type="evidence" value="ECO:0007669"/>
    <property type="project" value="UniProtKB-SubCell"/>
</dbReference>
<organism evidence="11 12">
    <name type="scientific">Scomber scombrus</name>
    <name type="common">Atlantic mackerel</name>
    <name type="synonym">Scomber vernalis</name>
    <dbReference type="NCBI Taxonomy" id="13677"/>
    <lineage>
        <taxon>Eukaryota</taxon>
        <taxon>Metazoa</taxon>
        <taxon>Chordata</taxon>
        <taxon>Craniata</taxon>
        <taxon>Vertebrata</taxon>
        <taxon>Euteleostomi</taxon>
        <taxon>Actinopterygii</taxon>
        <taxon>Neopterygii</taxon>
        <taxon>Teleostei</taxon>
        <taxon>Neoteleostei</taxon>
        <taxon>Acanthomorphata</taxon>
        <taxon>Pelagiaria</taxon>
        <taxon>Scombriformes</taxon>
        <taxon>Scombridae</taxon>
        <taxon>Scomber</taxon>
    </lineage>
</organism>
<evidence type="ECO:0000313" key="11">
    <source>
        <dbReference type="EMBL" id="CAK6961316.1"/>
    </source>
</evidence>
<comment type="similarity">
    <text evidence="6">Belongs to the ARTD/PARP family.</text>
</comment>
<feature type="region of interest" description="Disordered" evidence="8">
    <location>
        <begin position="1"/>
        <end position="39"/>
    </location>
</feature>
<proteinExistence type="inferred from homology"/>
<dbReference type="AlphaFoldDB" id="A0AAV1NP19"/>
<dbReference type="SUPFAM" id="SSF90229">
    <property type="entry name" value="CCCH zinc finger"/>
    <property type="match status" value="1"/>
</dbReference>
<dbReference type="InterPro" id="IPR000571">
    <property type="entry name" value="Znf_CCCH"/>
</dbReference>
<dbReference type="EMBL" id="CAWUFR010000050">
    <property type="protein sequence ID" value="CAK6961316.1"/>
    <property type="molecule type" value="Genomic_DNA"/>
</dbReference>
<gene>
    <name evidence="11" type="ORF">FSCOSCO3_A002763</name>
</gene>
<keyword evidence="2 7" id="KW-0479">Metal-binding</keyword>
<dbReference type="PANTHER" id="PTHR45740">
    <property type="entry name" value="POLY [ADP-RIBOSE] POLYMERASE"/>
    <property type="match status" value="1"/>
</dbReference>
<dbReference type="Pfam" id="PF23466">
    <property type="entry name" value="WWE_4"/>
    <property type="match status" value="1"/>
</dbReference>
<dbReference type="GO" id="GO:0008270">
    <property type="term" value="F:zinc ion binding"/>
    <property type="evidence" value="ECO:0007669"/>
    <property type="project" value="UniProtKB-KW"/>
</dbReference>
<dbReference type="SMART" id="SM00356">
    <property type="entry name" value="ZnF_C3H1"/>
    <property type="match status" value="2"/>
</dbReference>
<name>A0AAV1NP19_SCOSC</name>
<dbReference type="Gene3D" id="3.30.720.50">
    <property type="match status" value="2"/>
</dbReference>
<comment type="subcellular location">
    <subcellularLocation>
        <location evidence="1">Nucleus</location>
    </subcellularLocation>
</comment>
<dbReference type="InterPro" id="IPR004170">
    <property type="entry name" value="WWE_dom"/>
</dbReference>
<dbReference type="Gene3D" id="4.10.1000.10">
    <property type="entry name" value="Zinc finger, CCCH-type"/>
    <property type="match status" value="1"/>
</dbReference>
<evidence type="ECO:0000256" key="1">
    <source>
        <dbReference type="ARBA" id="ARBA00004123"/>
    </source>
</evidence>
<evidence type="ECO:0000256" key="5">
    <source>
        <dbReference type="ARBA" id="ARBA00023242"/>
    </source>
</evidence>
<feature type="zinc finger region" description="C3H1-type" evidence="7">
    <location>
        <begin position="42"/>
        <end position="69"/>
    </location>
</feature>
<evidence type="ECO:0000256" key="3">
    <source>
        <dbReference type="ARBA" id="ARBA00022771"/>
    </source>
</evidence>
<evidence type="ECO:0000259" key="9">
    <source>
        <dbReference type="PROSITE" id="PS50103"/>
    </source>
</evidence>
<dbReference type="PROSITE" id="PS50918">
    <property type="entry name" value="WWE"/>
    <property type="match status" value="2"/>
</dbReference>